<reference evidence="3" key="1">
    <citation type="submission" date="2015-07" db="EMBL/GenBank/DDBJ databases">
        <title>Draft genome sequence of the purine-degrading Gottschalkia purinilyticum DSM 1384 (formerly Clostridium purinilyticum).</title>
        <authorList>
            <person name="Poehlein A."/>
            <person name="Schiel-Bengelsdorf B."/>
            <person name="Bengelsdorf F.R."/>
            <person name="Daniel R."/>
            <person name="Duerre P."/>
        </authorList>
    </citation>
    <scope>NUCLEOTIDE SEQUENCE [LARGE SCALE GENOMIC DNA]</scope>
    <source>
        <strain evidence="3">DSM 1384</strain>
    </source>
</reference>
<dbReference type="STRING" id="1503.CLPU_18c00570"/>
<evidence type="ECO:0000259" key="1">
    <source>
        <dbReference type="PROSITE" id="PS51782"/>
    </source>
</evidence>
<accession>A0A0L0W7U9</accession>
<dbReference type="OrthoDB" id="9811296at2"/>
<evidence type="ECO:0000313" key="3">
    <source>
        <dbReference type="Proteomes" id="UP000037267"/>
    </source>
</evidence>
<organism evidence="2 3">
    <name type="scientific">Gottschalkia purinilytica</name>
    <name type="common">Clostridium purinilyticum</name>
    <dbReference type="NCBI Taxonomy" id="1503"/>
    <lineage>
        <taxon>Bacteria</taxon>
        <taxon>Bacillati</taxon>
        <taxon>Bacillota</taxon>
        <taxon>Tissierellia</taxon>
        <taxon>Tissierellales</taxon>
        <taxon>Gottschalkiaceae</taxon>
        <taxon>Gottschalkia</taxon>
    </lineage>
</organism>
<dbReference type="EC" id="3.2.1.-" evidence="2"/>
<dbReference type="Gene3D" id="3.10.350.10">
    <property type="entry name" value="LysM domain"/>
    <property type="match status" value="4"/>
</dbReference>
<feature type="domain" description="LysM" evidence="1">
    <location>
        <begin position="67"/>
        <end position="111"/>
    </location>
</feature>
<dbReference type="SUPFAM" id="SSF54106">
    <property type="entry name" value="LysM domain"/>
    <property type="match status" value="4"/>
</dbReference>
<dbReference type="PANTHER" id="PTHR33734:SF22">
    <property type="entry name" value="MEMBRANE-BOUND LYTIC MUREIN TRANSGLYCOSYLASE D"/>
    <property type="match status" value="1"/>
</dbReference>
<dbReference type="AlphaFoldDB" id="A0A0L0W7U9"/>
<keyword evidence="3" id="KW-1185">Reference proteome</keyword>
<comment type="caution">
    <text evidence="2">The sequence shown here is derived from an EMBL/GenBank/DDBJ whole genome shotgun (WGS) entry which is preliminary data.</text>
</comment>
<dbReference type="GO" id="GO:0016798">
    <property type="term" value="F:hydrolase activity, acting on glycosyl bonds"/>
    <property type="evidence" value="ECO:0007669"/>
    <property type="project" value="UniProtKB-KW"/>
</dbReference>
<dbReference type="InterPro" id="IPR036779">
    <property type="entry name" value="LysM_dom_sf"/>
</dbReference>
<dbReference type="PANTHER" id="PTHR33734">
    <property type="entry name" value="LYSM DOMAIN-CONTAINING GPI-ANCHORED PROTEIN 2"/>
    <property type="match status" value="1"/>
</dbReference>
<dbReference type="EMBL" id="LGSS01000018">
    <property type="protein sequence ID" value="KNF07375.1"/>
    <property type="molecule type" value="Genomic_DNA"/>
</dbReference>
<sequence length="232" mass="25921">MSEITCPRGTVKYRVKRGDTLTSIARAFNVPPFLIVLFNPNINPNYLSIGQELCIPRLEPITCPSGRYYTVRRGDNFYTISRQFGLTVRELRAANPNVNPYALVVGQRLCIPTRPPVRRCPEGTRTYEIKRGDTFYSIAIRFNVSYSELTNLNPNIDPNNLRVGQIICIPIPPPSIPCPSGRSYVIKPGDTLTSIAENFVVSVGDLLRANPNLSPSDFVPGRRICIPRSVQV</sequence>
<proteinExistence type="predicted"/>
<keyword evidence="2" id="KW-0378">Hydrolase</keyword>
<dbReference type="PROSITE" id="PS51782">
    <property type="entry name" value="LYSM"/>
    <property type="match status" value="4"/>
</dbReference>
<dbReference type="InterPro" id="IPR018392">
    <property type="entry name" value="LysM"/>
</dbReference>
<name>A0A0L0W7U9_GOTPU</name>
<feature type="domain" description="LysM" evidence="1">
    <location>
        <begin position="11"/>
        <end position="55"/>
    </location>
</feature>
<keyword evidence="2" id="KW-0326">Glycosidase</keyword>
<gene>
    <name evidence="2" type="primary">lysM</name>
    <name evidence="2" type="ORF">CLPU_18c00570</name>
</gene>
<feature type="domain" description="LysM" evidence="1">
    <location>
        <begin position="182"/>
        <end position="226"/>
    </location>
</feature>
<feature type="domain" description="LysM" evidence="1">
    <location>
        <begin position="125"/>
        <end position="169"/>
    </location>
</feature>
<dbReference type="Pfam" id="PF01476">
    <property type="entry name" value="LysM"/>
    <property type="match status" value="4"/>
</dbReference>
<dbReference type="Proteomes" id="UP000037267">
    <property type="component" value="Unassembled WGS sequence"/>
</dbReference>
<evidence type="ECO:0000313" key="2">
    <source>
        <dbReference type="EMBL" id="KNF07375.1"/>
    </source>
</evidence>
<dbReference type="CDD" id="cd00118">
    <property type="entry name" value="LysM"/>
    <property type="match status" value="4"/>
</dbReference>
<dbReference type="RefSeq" id="WP_050356346.1">
    <property type="nucleotide sequence ID" value="NZ_LGSS01000018.1"/>
</dbReference>
<dbReference type="SMART" id="SM00257">
    <property type="entry name" value="LysM"/>
    <property type="match status" value="4"/>
</dbReference>
<protein>
    <submittedName>
        <fullName evidence="2">Peptidoglycan-binding LysM</fullName>
        <ecNumber evidence="2">3.2.1.-</ecNumber>
    </submittedName>
</protein>